<organism evidence="1 2">
    <name type="scientific">Gigaspora margarita</name>
    <dbReference type="NCBI Taxonomy" id="4874"/>
    <lineage>
        <taxon>Eukaryota</taxon>
        <taxon>Fungi</taxon>
        <taxon>Fungi incertae sedis</taxon>
        <taxon>Mucoromycota</taxon>
        <taxon>Glomeromycotina</taxon>
        <taxon>Glomeromycetes</taxon>
        <taxon>Diversisporales</taxon>
        <taxon>Gigasporaceae</taxon>
        <taxon>Gigaspora</taxon>
    </lineage>
</organism>
<dbReference type="Proteomes" id="UP000789901">
    <property type="component" value="Unassembled WGS sequence"/>
</dbReference>
<evidence type="ECO:0000313" key="2">
    <source>
        <dbReference type="Proteomes" id="UP000789901"/>
    </source>
</evidence>
<gene>
    <name evidence="1" type="ORF">GMARGA_LOCUS40807</name>
</gene>
<sequence>FQFNDQTEETLIYSLKAMSNRTSLLVDYSEKLENDLKDSNIENFNYSQFSKPERIGSGGYAV</sequence>
<dbReference type="EMBL" id="CAJVQB010106754">
    <property type="protein sequence ID" value="CAG8851568.1"/>
    <property type="molecule type" value="Genomic_DNA"/>
</dbReference>
<evidence type="ECO:0000313" key="1">
    <source>
        <dbReference type="EMBL" id="CAG8851568.1"/>
    </source>
</evidence>
<name>A0ABN7X9R7_GIGMA</name>
<keyword evidence="2" id="KW-1185">Reference proteome</keyword>
<protein>
    <submittedName>
        <fullName evidence="1">32714_t:CDS:1</fullName>
    </submittedName>
</protein>
<reference evidence="1 2" key="1">
    <citation type="submission" date="2021-06" db="EMBL/GenBank/DDBJ databases">
        <authorList>
            <person name="Kallberg Y."/>
            <person name="Tangrot J."/>
            <person name="Rosling A."/>
        </authorList>
    </citation>
    <scope>NUCLEOTIDE SEQUENCE [LARGE SCALE GENOMIC DNA]</scope>
    <source>
        <strain evidence="1 2">120-4 pot B 10/14</strain>
    </source>
</reference>
<accession>A0ABN7X9R7</accession>
<feature type="non-terminal residue" evidence="1">
    <location>
        <position position="62"/>
    </location>
</feature>
<feature type="non-terminal residue" evidence="1">
    <location>
        <position position="1"/>
    </location>
</feature>
<comment type="caution">
    <text evidence="1">The sequence shown here is derived from an EMBL/GenBank/DDBJ whole genome shotgun (WGS) entry which is preliminary data.</text>
</comment>
<proteinExistence type="predicted"/>